<evidence type="ECO:0000313" key="6">
    <source>
        <dbReference type="EMBL" id="NYZ23896.1"/>
    </source>
</evidence>
<protein>
    <submittedName>
        <fullName evidence="6">Glycosyltransferase family 2 protein</fullName>
    </submittedName>
</protein>
<keyword evidence="2" id="KW-0328">Glycosyltransferase</keyword>
<evidence type="ECO:0000256" key="2">
    <source>
        <dbReference type="ARBA" id="ARBA00022676"/>
    </source>
</evidence>
<feature type="domain" description="Glycosyltransferase 2-like" evidence="5">
    <location>
        <begin position="23"/>
        <end position="161"/>
    </location>
</feature>
<comment type="similarity">
    <text evidence="1">Belongs to the glycosyltransferase 2 family.</text>
</comment>
<keyword evidence="4" id="KW-0812">Transmembrane</keyword>
<accession>A0ABX2TI22</accession>
<keyword evidence="4" id="KW-0472">Membrane</keyword>
<dbReference type="Pfam" id="PF00535">
    <property type="entry name" value="Glycos_transf_2"/>
    <property type="match status" value="1"/>
</dbReference>
<evidence type="ECO:0000256" key="3">
    <source>
        <dbReference type="ARBA" id="ARBA00022679"/>
    </source>
</evidence>
<evidence type="ECO:0000256" key="4">
    <source>
        <dbReference type="SAM" id="Phobius"/>
    </source>
</evidence>
<comment type="caution">
    <text evidence="6">The sequence shown here is derived from an EMBL/GenBank/DDBJ whole genome shotgun (WGS) entry which is preliminary data.</text>
</comment>
<dbReference type="Gene3D" id="3.90.550.10">
    <property type="entry name" value="Spore Coat Polysaccharide Biosynthesis Protein SpsA, Chain A"/>
    <property type="match status" value="1"/>
</dbReference>
<evidence type="ECO:0000259" key="5">
    <source>
        <dbReference type="Pfam" id="PF00535"/>
    </source>
</evidence>
<sequence>MDGIRTSWAAVAAALPPGDRLTIGVIARNGLPFLADCLAALPPPGGLGDRLDLVLVDSASDDGTTAAMAGFAAGRADTRVFRIDGSANAAATRNVILENARPGYLMLLDGDMVVEAAFLATGIARIAAGEADAVVGALREQRFDADNRPDGPEIWRHPPAGPTPVRVTGGAILLGPAALATGLRYDEQQRICEDWDFALRLTRNKRILRIPERMALHLTHYYFSPQRHMSFYRDLKPRLFGRLVRKHIGRPANLAAVFERERGVALGGALQAALLAGLAAGSPVLAGGAIALLAADALRAKRRGKDAEWFGNRIAAPWMVAYGLVHPGHVPLSYDVRRIA</sequence>
<dbReference type="SUPFAM" id="SSF53448">
    <property type="entry name" value="Nucleotide-diphospho-sugar transferases"/>
    <property type="match status" value="1"/>
</dbReference>
<dbReference type="Proteomes" id="UP000584642">
    <property type="component" value="Unassembled WGS sequence"/>
</dbReference>
<dbReference type="EMBL" id="JABFDB010000032">
    <property type="protein sequence ID" value="NYZ23896.1"/>
    <property type="molecule type" value="Genomic_DNA"/>
</dbReference>
<feature type="transmembrane region" description="Helical" evidence="4">
    <location>
        <begin position="272"/>
        <end position="295"/>
    </location>
</feature>
<dbReference type="InterPro" id="IPR029044">
    <property type="entry name" value="Nucleotide-diphossugar_trans"/>
</dbReference>
<gene>
    <name evidence="6" type="ORF">HND93_29695</name>
</gene>
<keyword evidence="4" id="KW-1133">Transmembrane helix</keyword>
<dbReference type="PANTHER" id="PTHR43179:SF12">
    <property type="entry name" value="GALACTOFURANOSYLTRANSFERASE GLFT2"/>
    <property type="match status" value="1"/>
</dbReference>
<keyword evidence="3" id="KW-0808">Transferase</keyword>
<dbReference type="InterPro" id="IPR001173">
    <property type="entry name" value="Glyco_trans_2-like"/>
</dbReference>
<keyword evidence="7" id="KW-1185">Reference proteome</keyword>
<dbReference type="CDD" id="cd00761">
    <property type="entry name" value="Glyco_tranf_GTA_type"/>
    <property type="match status" value="1"/>
</dbReference>
<reference evidence="6 7" key="1">
    <citation type="submission" date="2020-05" db="EMBL/GenBank/DDBJ databases">
        <title>Azospirillum oleiclasticum sp. nov, a nitrogen-fixing and heavy crude oil-emulsifying bacterium isolated from the crude oil of Yumen Oilfield.</title>
        <authorList>
            <person name="Wu D."/>
            <person name="Cai M."/>
            <person name="Zhang X."/>
        </authorList>
    </citation>
    <scope>NUCLEOTIDE SEQUENCE [LARGE SCALE GENOMIC DNA]</scope>
    <source>
        <strain evidence="6 7">ROY-1-1-2</strain>
    </source>
</reference>
<evidence type="ECO:0000313" key="7">
    <source>
        <dbReference type="Proteomes" id="UP000584642"/>
    </source>
</evidence>
<proteinExistence type="inferred from homology"/>
<dbReference type="RefSeq" id="WP_180285670.1">
    <property type="nucleotide sequence ID" value="NZ_JABFDB010000032.1"/>
</dbReference>
<evidence type="ECO:0000256" key="1">
    <source>
        <dbReference type="ARBA" id="ARBA00006739"/>
    </source>
</evidence>
<organism evidence="6 7">
    <name type="scientific">Azospirillum oleiclasticum</name>
    <dbReference type="NCBI Taxonomy" id="2735135"/>
    <lineage>
        <taxon>Bacteria</taxon>
        <taxon>Pseudomonadati</taxon>
        <taxon>Pseudomonadota</taxon>
        <taxon>Alphaproteobacteria</taxon>
        <taxon>Rhodospirillales</taxon>
        <taxon>Azospirillaceae</taxon>
        <taxon>Azospirillum</taxon>
    </lineage>
</organism>
<dbReference type="PANTHER" id="PTHR43179">
    <property type="entry name" value="RHAMNOSYLTRANSFERASE WBBL"/>
    <property type="match status" value="1"/>
</dbReference>
<name>A0ABX2TI22_9PROT</name>